<dbReference type="Pfam" id="PF00455">
    <property type="entry name" value="DeoRC"/>
    <property type="match status" value="1"/>
</dbReference>
<dbReference type="STRING" id="989370.AOQ71_39055"/>
<dbReference type="SMART" id="SM01134">
    <property type="entry name" value="DeoRC"/>
    <property type="match status" value="1"/>
</dbReference>
<dbReference type="InterPro" id="IPR014036">
    <property type="entry name" value="DeoR-like_C"/>
</dbReference>
<dbReference type="Proteomes" id="UP000051936">
    <property type="component" value="Unassembled WGS sequence"/>
</dbReference>
<dbReference type="Gene3D" id="3.40.50.1360">
    <property type="match status" value="1"/>
</dbReference>
<dbReference type="PROSITE" id="PS51000">
    <property type="entry name" value="HTH_DEOR_2"/>
    <property type="match status" value="1"/>
</dbReference>
<accession>A0A0R3CTH1</accession>
<evidence type="ECO:0000256" key="1">
    <source>
        <dbReference type="ARBA" id="ARBA00023015"/>
    </source>
</evidence>
<dbReference type="EMBL" id="LJYG01000112">
    <property type="protein sequence ID" value="KRQ00993.1"/>
    <property type="molecule type" value="Genomic_DNA"/>
</dbReference>
<name>A0A0R3CTH1_9BRAD</name>
<gene>
    <name evidence="4" type="ORF">AOQ71_39055</name>
</gene>
<evidence type="ECO:0000313" key="4">
    <source>
        <dbReference type="EMBL" id="KRQ00993.1"/>
    </source>
</evidence>
<dbReference type="PANTHER" id="PTHR30363:SF55">
    <property type="entry name" value="HTH-TYPE TRANSCRIPTIONAL REGULATOR ULAR"/>
    <property type="match status" value="1"/>
</dbReference>
<dbReference type="GO" id="GO:0003700">
    <property type="term" value="F:DNA-binding transcription factor activity"/>
    <property type="evidence" value="ECO:0007669"/>
    <property type="project" value="InterPro"/>
</dbReference>
<keyword evidence="2" id="KW-0804">Transcription</keyword>
<keyword evidence="1" id="KW-0805">Transcription regulation</keyword>
<dbReference type="AlphaFoldDB" id="A0A0R3CTH1"/>
<dbReference type="Pfam" id="PF08220">
    <property type="entry name" value="HTH_DeoR"/>
    <property type="match status" value="1"/>
</dbReference>
<dbReference type="RefSeq" id="WP_057758599.1">
    <property type="nucleotide sequence ID" value="NZ_LJYG01000112.1"/>
</dbReference>
<dbReference type="InterPro" id="IPR036390">
    <property type="entry name" value="WH_DNA-bd_sf"/>
</dbReference>
<organism evidence="4 5">
    <name type="scientific">Bradyrhizobium manausense</name>
    <dbReference type="NCBI Taxonomy" id="989370"/>
    <lineage>
        <taxon>Bacteria</taxon>
        <taxon>Pseudomonadati</taxon>
        <taxon>Pseudomonadota</taxon>
        <taxon>Alphaproteobacteria</taxon>
        <taxon>Hyphomicrobiales</taxon>
        <taxon>Nitrobacteraceae</taxon>
        <taxon>Bradyrhizobium</taxon>
    </lineage>
</organism>
<keyword evidence="5" id="KW-1185">Reference proteome</keyword>
<dbReference type="SUPFAM" id="SSF46785">
    <property type="entry name" value="Winged helix' DNA-binding domain"/>
    <property type="match status" value="1"/>
</dbReference>
<sequence length="270" mass="29131">MHERERWQVIKALLRERSLVRIADACRATGVSEASIRRDFARLAEQGVAIRVHGGLEALPDTASAPGDVLSLATRSFDVSQTLNIDAKRAIAKAAVALCADGDTIIINGGTTTYQMGEYLRERRLKVLTNSYLLADALIHTSKCRVALPGGEVYREQGMIVSPFDEDAIQHYSATRMFMSAISIGPLGVIEGDPLLARAESKLLKRADKLIVLADCSKFVSRGSLVVCPLSRIDTLITDCDAPNDALDMLRGHGVRVVIVDASAQTTAAA</sequence>
<dbReference type="PANTHER" id="PTHR30363">
    <property type="entry name" value="HTH-TYPE TRANSCRIPTIONAL REGULATOR SRLR-RELATED"/>
    <property type="match status" value="1"/>
</dbReference>
<evidence type="ECO:0000256" key="2">
    <source>
        <dbReference type="ARBA" id="ARBA00023163"/>
    </source>
</evidence>
<dbReference type="InterPro" id="IPR001034">
    <property type="entry name" value="DeoR_HTH"/>
</dbReference>
<evidence type="ECO:0000313" key="5">
    <source>
        <dbReference type="Proteomes" id="UP000051936"/>
    </source>
</evidence>
<dbReference type="InterPro" id="IPR050313">
    <property type="entry name" value="Carb_Metab_HTH_regulators"/>
</dbReference>
<protein>
    <submittedName>
        <fullName evidence="4">DeoR family transcriptional regulator</fullName>
    </submittedName>
</protein>
<dbReference type="SMART" id="SM00420">
    <property type="entry name" value="HTH_DEOR"/>
    <property type="match status" value="1"/>
</dbReference>
<proteinExistence type="predicted"/>
<comment type="caution">
    <text evidence="4">The sequence shown here is derived from an EMBL/GenBank/DDBJ whole genome shotgun (WGS) entry which is preliminary data.</text>
</comment>
<dbReference type="OrthoDB" id="9816363at2"/>
<dbReference type="SUPFAM" id="SSF100950">
    <property type="entry name" value="NagB/RpiA/CoA transferase-like"/>
    <property type="match status" value="1"/>
</dbReference>
<reference evidence="4 5" key="1">
    <citation type="submission" date="2015-09" db="EMBL/GenBank/DDBJ databases">
        <title>Draft Genome Sequence of Bradyrhizobium manausense Strain BR 3351T, a Novel Symbiotic Nitrogen-Fixing Alphaproteobacterium Isolated from Brazilian Amazon Rain Forest.</title>
        <authorList>
            <person name="De Araujo J.L."/>
            <person name="Zilli J.E."/>
        </authorList>
    </citation>
    <scope>NUCLEOTIDE SEQUENCE [LARGE SCALE GENOMIC DNA]</scope>
    <source>
        <strain evidence="4 5">BR3351</strain>
    </source>
</reference>
<dbReference type="InterPro" id="IPR037171">
    <property type="entry name" value="NagB/RpiA_transferase-like"/>
</dbReference>
<feature type="domain" description="HTH deoR-type" evidence="3">
    <location>
        <begin position="3"/>
        <end position="58"/>
    </location>
</feature>
<evidence type="ECO:0000259" key="3">
    <source>
        <dbReference type="PROSITE" id="PS51000"/>
    </source>
</evidence>